<feature type="domain" description="Amidohydrolase 3" evidence="1">
    <location>
        <begin position="19"/>
        <end position="84"/>
    </location>
</feature>
<dbReference type="Proteomes" id="UP001597045">
    <property type="component" value="Unassembled WGS sequence"/>
</dbReference>
<organism evidence="2 3">
    <name type="scientific">Kibdelosporangium lantanae</name>
    <dbReference type="NCBI Taxonomy" id="1497396"/>
    <lineage>
        <taxon>Bacteria</taxon>
        <taxon>Bacillati</taxon>
        <taxon>Actinomycetota</taxon>
        <taxon>Actinomycetes</taxon>
        <taxon>Pseudonocardiales</taxon>
        <taxon>Pseudonocardiaceae</taxon>
        <taxon>Kibdelosporangium</taxon>
    </lineage>
</organism>
<keyword evidence="3" id="KW-1185">Reference proteome</keyword>
<evidence type="ECO:0000313" key="3">
    <source>
        <dbReference type="Proteomes" id="UP001597045"/>
    </source>
</evidence>
<dbReference type="Gene3D" id="2.30.40.10">
    <property type="entry name" value="Urease, subunit C, domain 1"/>
    <property type="match status" value="1"/>
</dbReference>
<dbReference type="SUPFAM" id="SSF51338">
    <property type="entry name" value="Composite domain of metallo-dependent hydrolases"/>
    <property type="match status" value="1"/>
</dbReference>
<proteinExistence type="predicted"/>
<dbReference type="PANTHER" id="PTHR22642:SF2">
    <property type="entry name" value="PROTEIN LONG AFTER FAR-RED 3"/>
    <property type="match status" value="1"/>
</dbReference>
<evidence type="ECO:0000313" key="2">
    <source>
        <dbReference type="EMBL" id="MFD1048449.1"/>
    </source>
</evidence>
<evidence type="ECO:0000259" key="1">
    <source>
        <dbReference type="Pfam" id="PF07969"/>
    </source>
</evidence>
<reference evidence="3" key="1">
    <citation type="journal article" date="2019" name="Int. J. Syst. Evol. Microbiol.">
        <title>The Global Catalogue of Microorganisms (GCM) 10K type strain sequencing project: providing services to taxonomists for standard genome sequencing and annotation.</title>
        <authorList>
            <consortium name="The Broad Institute Genomics Platform"/>
            <consortium name="The Broad Institute Genome Sequencing Center for Infectious Disease"/>
            <person name="Wu L."/>
            <person name="Ma J."/>
        </authorList>
    </citation>
    <scope>NUCLEOTIDE SEQUENCE [LARGE SCALE GENOMIC DNA]</scope>
    <source>
        <strain evidence="3">JCM 31486</strain>
    </source>
</reference>
<sequence length="88" mass="9585">MCRYQCRTRFTARLRSSGDSSSLARSAAYTRNGAVVMGVGDRIGSIEVGKFADFVALDRDVLTCPVDDIRDGRAVLTVLGGEVVWDVR</sequence>
<accession>A0ABW3MFP7</accession>
<dbReference type="InterPro" id="IPR013108">
    <property type="entry name" value="Amidohydro_3"/>
</dbReference>
<dbReference type="PANTHER" id="PTHR22642">
    <property type="entry name" value="IMIDAZOLONEPROPIONASE"/>
    <property type="match status" value="1"/>
</dbReference>
<comment type="caution">
    <text evidence="2">The sequence shown here is derived from an EMBL/GenBank/DDBJ whole genome shotgun (WGS) entry which is preliminary data.</text>
</comment>
<dbReference type="InterPro" id="IPR011059">
    <property type="entry name" value="Metal-dep_hydrolase_composite"/>
</dbReference>
<dbReference type="Pfam" id="PF07969">
    <property type="entry name" value="Amidohydro_3"/>
    <property type="match status" value="1"/>
</dbReference>
<gene>
    <name evidence="2" type="ORF">ACFQ1S_24415</name>
</gene>
<name>A0ABW3MFP7_9PSEU</name>
<dbReference type="EMBL" id="JBHTIS010001600">
    <property type="protein sequence ID" value="MFD1048449.1"/>
    <property type="molecule type" value="Genomic_DNA"/>
</dbReference>
<protein>
    <submittedName>
        <fullName evidence="2">Amidohydrolase family protein</fullName>
    </submittedName>
</protein>